<evidence type="ECO:0000313" key="1">
    <source>
        <dbReference type="EMBL" id="MBO8434341.1"/>
    </source>
</evidence>
<evidence type="ECO:0000313" key="2">
    <source>
        <dbReference type="Proteomes" id="UP000823611"/>
    </source>
</evidence>
<reference evidence="1" key="2">
    <citation type="journal article" date="2021" name="PeerJ">
        <title>Extensive microbial diversity within the chicken gut microbiome revealed by metagenomics and culture.</title>
        <authorList>
            <person name="Gilroy R."/>
            <person name="Ravi A."/>
            <person name="Getino M."/>
            <person name="Pursley I."/>
            <person name="Horton D.L."/>
            <person name="Alikhan N.F."/>
            <person name="Baker D."/>
            <person name="Gharbi K."/>
            <person name="Hall N."/>
            <person name="Watson M."/>
            <person name="Adriaenssens E.M."/>
            <person name="Foster-Nyarko E."/>
            <person name="Jarju S."/>
            <person name="Secka A."/>
            <person name="Antonio M."/>
            <person name="Oren A."/>
            <person name="Chaudhuri R.R."/>
            <person name="La Ragione R."/>
            <person name="Hildebrand F."/>
            <person name="Pallen M.J."/>
        </authorList>
    </citation>
    <scope>NUCLEOTIDE SEQUENCE</scope>
    <source>
        <strain evidence="1">F6-4510</strain>
    </source>
</reference>
<proteinExistence type="predicted"/>
<dbReference type="Proteomes" id="UP000823611">
    <property type="component" value="Unassembled WGS sequence"/>
</dbReference>
<reference evidence="1" key="1">
    <citation type="submission" date="2020-10" db="EMBL/GenBank/DDBJ databases">
        <authorList>
            <person name="Gilroy R."/>
        </authorList>
    </citation>
    <scope>NUCLEOTIDE SEQUENCE</scope>
    <source>
        <strain evidence="1">F6-4510</strain>
    </source>
</reference>
<comment type="caution">
    <text evidence="1">The sequence shown here is derived from an EMBL/GenBank/DDBJ whole genome shotgun (WGS) entry which is preliminary data.</text>
</comment>
<protein>
    <submittedName>
        <fullName evidence="1">Uncharacterized protein</fullName>
    </submittedName>
</protein>
<organism evidence="1 2">
    <name type="scientific">Candidatus Fimicola merdigallinarum</name>
    <dbReference type="NCBI Taxonomy" id="2840819"/>
    <lineage>
        <taxon>Bacteria</taxon>
        <taxon>Bacillati</taxon>
        <taxon>Bacillota</taxon>
        <taxon>Clostridia</taxon>
        <taxon>Lachnospirales</taxon>
        <taxon>Lachnospiraceae</taxon>
        <taxon>Lachnospiraceae incertae sedis</taxon>
        <taxon>Candidatus Fimicola</taxon>
    </lineage>
</organism>
<gene>
    <name evidence="1" type="ORF">IAC55_03345</name>
</gene>
<sequence length="174" mass="20479">MRQVVFIYNELLDENKQKLAKLPLEFICFAYIKDAVMYDLRGKYYAIEQNAIKRTLKNNKVYGALYILHNSEHFIRTLDAYMTCSKGFIGTNHKLDVHHRVKRKAIPIHFKTVEQFLKVKYNEGDELDVITYLANPNNDVIKTGVNKTKRNRETSGLDINNFINLLIKRCDYEK</sequence>
<name>A0A9D9DXM2_9FIRM</name>
<accession>A0A9D9DXM2</accession>
<dbReference type="AlphaFoldDB" id="A0A9D9DXM2"/>
<dbReference type="EMBL" id="JADIMX010000065">
    <property type="protein sequence ID" value="MBO8434341.1"/>
    <property type="molecule type" value="Genomic_DNA"/>
</dbReference>